<sequence length="76" mass="8702">MFYLCAIHRQLTDWITQNNYQLDAVVNMNLPEQGISGPFRITAIKHLLPQKRPEDEDAGKGFVFRPVTGIFIPTTK</sequence>
<gene>
    <name evidence="1" type="ORF">IX84_12980</name>
</gene>
<dbReference type="EMBL" id="JPOS01000031">
    <property type="protein sequence ID" value="KGE87776.1"/>
    <property type="molecule type" value="Genomic_DNA"/>
</dbReference>
<proteinExistence type="predicted"/>
<evidence type="ECO:0000313" key="2">
    <source>
        <dbReference type="Proteomes" id="UP000029736"/>
    </source>
</evidence>
<protein>
    <submittedName>
        <fullName evidence="1">Uncharacterized protein</fullName>
    </submittedName>
</protein>
<organism evidence="1 2">
    <name type="scientific">Phaeodactylibacter xiamenensis</name>
    <dbReference type="NCBI Taxonomy" id="1524460"/>
    <lineage>
        <taxon>Bacteria</taxon>
        <taxon>Pseudomonadati</taxon>
        <taxon>Bacteroidota</taxon>
        <taxon>Saprospiria</taxon>
        <taxon>Saprospirales</taxon>
        <taxon>Haliscomenobacteraceae</taxon>
        <taxon>Phaeodactylibacter</taxon>
    </lineage>
</organism>
<accession>A0A098S6M3</accession>
<dbReference type="AlphaFoldDB" id="A0A098S6M3"/>
<reference evidence="1 2" key="1">
    <citation type="journal article" date="2014" name="Int. J. Syst. Evol. Microbiol.">
        <title>Phaeodactylibacter xiamenensis gen. nov., sp. nov., a member of the family Saprospiraceae isolated from the marine alga Phaeodactylum tricornutum.</title>
        <authorList>
            <person name="Chen Z.Jr."/>
            <person name="Lei X."/>
            <person name="Lai Q."/>
            <person name="Li Y."/>
            <person name="Zhang B."/>
            <person name="Zhang J."/>
            <person name="Zhang H."/>
            <person name="Yang L."/>
            <person name="Zheng W."/>
            <person name="Tian Y."/>
            <person name="Yu Z."/>
            <person name="Xu H.Jr."/>
            <person name="Zheng T."/>
        </authorList>
    </citation>
    <scope>NUCLEOTIDE SEQUENCE [LARGE SCALE GENOMIC DNA]</scope>
    <source>
        <strain evidence="1 2">KD52</strain>
    </source>
</reference>
<dbReference type="Proteomes" id="UP000029736">
    <property type="component" value="Unassembled WGS sequence"/>
</dbReference>
<evidence type="ECO:0000313" key="1">
    <source>
        <dbReference type="EMBL" id="KGE87776.1"/>
    </source>
</evidence>
<dbReference type="RefSeq" id="WP_044220934.1">
    <property type="nucleotide sequence ID" value="NZ_JPOS01000031.1"/>
</dbReference>
<comment type="caution">
    <text evidence="1">The sequence shown here is derived from an EMBL/GenBank/DDBJ whole genome shotgun (WGS) entry which is preliminary data.</text>
</comment>
<keyword evidence="2" id="KW-1185">Reference proteome</keyword>
<name>A0A098S6M3_9BACT</name>